<sequence length="373" mass="41107">MKLMYATLNGLTLALLGGLVLSCNQKPEPQTQNIPQADSTHCLAKEVTTQTTEVKATTPIQKISLTGKVNYNPDKVVRFVPLIDGVVSKVNFALGDYVKKGQVMLELRSSELTNLSTDLKTAQATLRTAERNLASVKEMYEDKLATEKELVVAESEVDVAKQSIIKAQETLNLYGGSLEKGVLVVKAASNGYVVEKNIVVGQQVEAGADALFTISDLKQVWVTANIYTGQLGQVKEGMPVEITTTAYPNTVFHGKISRFSNVFDPNERVLKAQIFLDNPGLLLKPEMFVIIRVKKTGNETTMAVPTQAVVFDEDRYFVVKYQDECNLELVNLTPLFQNSDSTYFHGGVQVGDKILTKNQLLVYNQLKQTKAAH</sequence>
<name>A0A2S7IRT6_9BACT</name>
<protein>
    <submittedName>
        <fullName evidence="7">Efflux RND transporter periplasmic adaptor subunit</fullName>
    </submittedName>
</protein>
<evidence type="ECO:0000313" key="8">
    <source>
        <dbReference type="Proteomes" id="UP000239590"/>
    </source>
</evidence>
<accession>A0A2S7IRT6</accession>
<feature type="signal peptide" evidence="4">
    <location>
        <begin position="1"/>
        <end position="22"/>
    </location>
</feature>
<evidence type="ECO:0000256" key="1">
    <source>
        <dbReference type="ARBA" id="ARBA00009477"/>
    </source>
</evidence>
<dbReference type="GO" id="GO:0060003">
    <property type="term" value="P:copper ion export"/>
    <property type="evidence" value="ECO:0007669"/>
    <property type="project" value="TreeGrafter"/>
</dbReference>
<evidence type="ECO:0000259" key="5">
    <source>
        <dbReference type="Pfam" id="PF25954"/>
    </source>
</evidence>
<dbReference type="InterPro" id="IPR006143">
    <property type="entry name" value="RND_pump_MFP"/>
</dbReference>
<dbReference type="NCBIfam" id="TIGR01730">
    <property type="entry name" value="RND_mfp"/>
    <property type="match status" value="1"/>
</dbReference>
<evidence type="ECO:0000313" key="7">
    <source>
        <dbReference type="EMBL" id="PQA60427.1"/>
    </source>
</evidence>
<keyword evidence="2" id="KW-0813">Transport</keyword>
<dbReference type="InterPro" id="IPR051909">
    <property type="entry name" value="MFP_Cation_Efflux"/>
</dbReference>
<reference evidence="8" key="1">
    <citation type="submission" date="2018-02" db="EMBL/GenBank/DDBJ databases">
        <title>Genome sequencing of Solimonas sp. HR-BB.</title>
        <authorList>
            <person name="Lee Y."/>
            <person name="Jeon C.O."/>
        </authorList>
    </citation>
    <scope>NUCLEOTIDE SEQUENCE [LARGE SCALE GENOMIC DNA]</scope>
    <source>
        <strain evidence="8">HR-U</strain>
    </source>
</reference>
<dbReference type="EMBL" id="PTRA01000001">
    <property type="protein sequence ID" value="PQA60427.1"/>
    <property type="molecule type" value="Genomic_DNA"/>
</dbReference>
<dbReference type="GO" id="GO:0016020">
    <property type="term" value="C:membrane"/>
    <property type="evidence" value="ECO:0007669"/>
    <property type="project" value="InterPro"/>
</dbReference>
<keyword evidence="4" id="KW-0732">Signal</keyword>
<keyword evidence="8" id="KW-1185">Reference proteome</keyword>
<dbReference type="Pfam" id="PF25973">
    <property type="entry name" value="BSH_CzcB"/>
    <property type="match status" value="1"/>
</dbReference>
<feature type="domain" description="CzcB-like barrel-sandwich hybrid" evidence="6">
    <location>
        <begin position="76"/>
        <end position="216"/>
    </location>
</feature>
<comment type="caution">
    <text evidence="7">The sequence shown here is derived from an EMBL/GenBank/DDBJ whole genome shotgun (WGS) entry which is preliminary data.</text>
</comment>
<proteinExistence type="inferred from homology"/>
<dbReference type="Pfam" id="PF25954">
    <property type="entry name" value="Beta-barrel_RND_2"/>
    <property type="match status" value="1"/>
</dbReference>
<dbReference type="GO" id="GO:0022857">
    <property type="term" value="F:transmembrane transporter activity"/>
    <property type="evidence" value="ECO:0007669"/>
    <property type="project" value="InterPro"/>
</dbReference>
<dbReference type="AlphaFoldDB" id="A0A2S7IRT6"/>
<dbReference type="FunFam" id="2.40.30.170:FF:000010">
    <property type="entry name" value="Efflux RND transporter periplasmic adaptor subunit"/>
    <property type="match status" value="1"/>
</dbReference>
<evidence type="ECO:0000256" key="3">
    <source>
        <dbReference type="SAM" id="Coils"/>
    </source>
</evidence>
<dbReference type="SUPFAM" id="SSF111369">
    <property type="entry name" value="HlyD-like secretion proteins"/>
    <property type="match status" value="1"/>
</dbReference>
<evidence type="ECO:0000259" key="6">
    <source>
        <dbReference type="Pfam" id="PF25973"/>
    </source>
</evidence>
<evidence type="ECO:0000256" key="4">
    <source>
        <dbReference type="SAM" id="SignalP"/>
    </source>
</evidence>
<dbReference type="Gene3D" id="2.40.50.100">
    <property type="match status" value="1"/>
</dbReference>
<dbReference type="PROSITE" id="PS51257">
    <property type="entry name" value="PROKAR_LIPOPROTEIN"/>
    <property type="match status" value="1"/>
</dbReference>
<dbReference type="InterPro" id="IPR058647">
    <property type="entry name" value="BSH_CzcB-like"/>
</dbReference>
<feature type="coiled-coil region" evidence="3">
    <location>
        <begin position="112"/>
        <end position="146"/>
    </location>
</feature>
<feature type="domain" description="CusB-like beta-barrel" evidence="5">
    <location>
        <begin position="219"/>
        <end position="295"/>
    </location>
</feature>
<dbReference type="OrthoDB" id="9806939at2"/>
<keyword evidence="3" id="KW-0175">Coiled coil</keyword>
<dbReference type="GO" id="GO:0030313">
    <property type="term" value="C:cell envelope"/>
    <property type="evidence" value="ECO:0007669"/>
    <property type="project" value="TreeGrafter"/>
</dbReference>
<organism evidence="7 8">
    <name type="scientific">Siphonobacter curvatus</name>
    <dbReference type="NCBI Taxonomy" id="2094562"/>
    <lineage>
        <taxon>Bacteria</taxon>
        <taxon>Pseudomonadati</taxon>
        <taxon>Bacteroidota</taxon>
        <taxon>Cytophagia</taxon>
        <taxon>Cytophagales</taxon>
        <taxon>Cytophagaceae</taxon>
        <taxon>Siphonobacter</taxon>
    </lineage>
</organism>
<gene>
    <name evidence="7" type="ORF">C5O19_12655</name>
</gene>
<dbReference type="PANTHER" id="PTHR30097">
    <property type="entry name" value="CATION EFFLUX SYSTEM PROTEIN CUSB"/>
    <property type="match status" value="1"/>
</dbReference>
<dbReference type="PANTHER" id="PTHR30097:SF4">
    <property type="entry name" value="SLR6042 PROTEIN"/>
    <property type="match status" value="1"/>
</dbReference>
<dbReference type="Gene3D" id="2.40.30.170">
    <property type="match status" value="1"/>
</dbReference>
<feature type="chain" id="PRO_5015714665" evidence="4">
    <location>
        <begin position="23"/>
        <end position="373"/>
    </location>
</feature>
<comment type="similarity">
    <text evidence="1">Belongs to the membrane fusion protein (MFP) (TC 8.A.1) family.</text>
</comment>
<dbReference type="InterPro" id="IPR058792">
    <property type="entry name" value="Beta-barrel_RND_2"/>
</dbReference>
<dbReference type="GO" id="GO:0015679">
    <property type="term" value="P:plasma membrane copper ion transport"/>
    <property type="evidence" value="ECO:0007669"/>
    <property type="project" value="TreeGrafter"/>
</dbReference>
<evidence type="ECO:0000256" key="2">
    <source>
        <dbReference type="ARBA" id="ARBA00022448"/>
    </source>
</evidence>
<dbReference type="RefSeq" id="WP_104712713.1">
    <property type="nucleotide sequence ID" value="NZ_PTRA01000001.1"/>
</dbReference>
<dbReference type="Proteomes" id="UP000239590">
    <property type="component" value="Unassembled WGS sequence"/>
</dbReference>
<dbReference type="Gene3D" id="1.10.287.470">
    <property type="entry name" value="Helix hairpin bin"/>
    <property type="match status" value="1"/>
</dbReference>
<dbReference type="Gene3D" id="2.40.420.20">
    <property type="match status" value="1"/>
</dbReference>